<dbReference type="PANTHER" id="PTHR12136:SF41">
    <property type="entry name" value="PLECKSTRIN HOMOLOGY (PH) AND LIPID-BINDING START DOMAINS-CONTAINING PROTEIN"/>
    <property type="match status" value="1"/>
</dbReference>
<keyword evidence="2" id="KW-1133">Transmembrane helix</keyword>
<name>A0A7S0L8D0_9EUKA</name>
<feature type="domain" description="Protein ENHANCED DISEASE RESISTANCE 2 C-terminal" evidence="3">
    <location>
        <begin position="195"/>
        <end position="414"/>
    </location>
</feature>
<keyword evidence="2" id="KW-0472">Membrane</keyword>
<evidence type="ECO:0000313" key="4">
    <source>
        <dbReference type="EMBL" id="CAD8604693.1"/>
    </source>
</evidence>
<feature type="transmembrane region" description="Helical" evidence="2">
    <location>
        <begin position="86"/>
        <end position="104"/>
    </location>
</feature>
<organism evidence="4">
    <name type="scientific">Coccolithus braarudii</name>
    <dbReference type="NCBI Taxonomy" id="221442"/>
    <lineage>
        <taxon>Eukaryota</taxon>
        <taxon>Haptista</taxon>
        <taxon>Haptophyta</taxon>
        <taxon>Prymnesiophyceae</taxon>
        <taxon>Coccolithales</taxon>
        <taxon>Coccolithaceae</taxon>
        <taxon>Coccolithus</taxon>
    </lineage>
</organism>
<gene>
    <name evidence="4" type="ORF">CPEL01642_LOCUS8028</name>
</gene>
<evidence type="ECO:0000256" key="2">
    <source>
        <dbReference type="SAM" id="Phobius"/>
    </source>
</evidence>
<feature type="region of interest" description="Disordered" evidence="1">
    <location>
        <begin position="1"/>
        <end position="34"/>
    </location>
</feature>
<dbReference type="InterPro" id="IPR045096">
    <property type="entry name" value="EDR2-like"/>
</dbReference>
<dbReference type="InterPro" id="IPR009769">
    <property type="entry name" value="EDR2_C"/>
</dbReference>
<dbReference type="PANTHER" id="PTHR12136">
    <property type="entry name" value="ENHANCED DISEASE RESISTANCE-RELATED"/>
    <property type="match status" value="1"/>
</dbReference>
<proteinExistence type="predicted"/>
<evidence type="ECO:0000259" key="3">
    <source>
        <dbReference type="Pfam" id="PF07059"/>
    </source>
</evidence>
<accession>A0A7S0L8D0</accession>
<sequence>MTLASSSVTRPARPGFATARPGNRPRPWRPDGRGLWGRISQAPTSLIAHPVMSCTSSASQDALGSAAVNDHSDAQRSASAAQLSRSITFVQFVLLIVGAALLLLPSHLHSLLRSLLLFAMPTLFLWMWRLLSSLNREAVEVIDAWTPAAAVSPAGGPPVLAPSGAICSKTPAKSRASETLSQLIRTPSMPPLATWGEPLGETFSLRSRSYLRTRVKQPSIASLFELVALDCFAMEDPADRFDIATRSDHWLRSERGSEDEDGPFTLLLNIVIPSANNLCLVAYFRPRVAGSLKDLELPEVRLFWDWVEGSDAFRNERLKLIPRVAKGSFLVQKGVGATPVLLGKKIKVHYFRTPRTFEVDLDVGSDPVANGVCRLVRDVMASSVCLDLAIALEGRSEQELPERMLGALRCEYMDFRTCAVPTPPRPL</sequence>
<dbReference type="EMBL" id="HBEY01016572">
    <property type="protein sequence ID" value="CAD8604693.1"/>
    <property type="molecule type" value="Transcribed_RNA"/>
</dbReference>
<evidence type="ECO:0000256" key="1">
    <source>
        <dbReference type="SAM" id="MobiDB-lite"/>
    </source>
</evidence>
<keyword evidence="2" id="KW-0812">Transmembrane</keyword>
<dbReference type="Pfam" id="PF07059">
    <property type="entry name" value="EDR2_C"/>
    <property type="match status" value="1"/>
</dbReference>
<protein>
    <recommendedName>
        <fullName evidence="3">Protein ENHANCED DISEASE RESISTANCE 2 C-terminal domain-containing protein</fullName>
    </recommendedName>
</protein>
<reference evidence="4" key="1">
    <citation type="submission" date="2021-01" db="EMBL/GenBank/DDBJ databases">
        <authorList>
            <person name="Corre E."/>
            <person name="Pelletier E."/>
            <person name="Niang G."/>
            <person name="Scheremetjew M."/>
            <person name="Finn R."/>
            <person name="Kale V."/>
            <person name="Holt S."/>
            <person name="Cochrane G."/>
            <person name="Meng A."/>
            <person name="Brown T."/>
            <person name="Cohen L."/>
        </authorList>
    </citation>
    <scope>NUCLEOTIDE SEQUENCE</scope>
    <source>
        <strain evidence="4">PLY182g</strain>
    </source>
</reference>
<dbReference type="AlphaFoldDB" id="A0A7S0L8D0"/>